<dbReference type="AlphaFoldDB" id="A0AAV4C4S2"/>
<protein>
    <submittedName>
        <fullName evidence="2">Uncharacterized protein</fullName>
    </submittedName>
</protein>
<proteinExistence type="predicted"/>
<feature type="chain" id="PRO_5043685697" evidence="1">
    <location>
        <begin position="27"/>
        <end position="94"/>
    </location>
</feature>
<dbReference type="EMBL" id="BLXT01005873">
    <property type="protein sequence ID" value="GFO26903.1"/>
    <property type="molecule type" value="Genomic_DNA"/>
</dbReference>
<evidence type="ECO:0000256" key="1">
    <source>
        <dbReference type="SAM" id="SignalP"/>
    </source>
</evidence>
<comment type="caution">
    <text evidence="2">The sequence shown here is derived from an EMBL/GenBank/DDBJ whole genome shotgun (WGS) entry which is preliminary data.</text>
</comment>
<accession>A0AAV4C4S2</accession>
<evidence type="ECO:0000313" key="3">
    <source>
        <dbReference type="Proteomes" id="UP000735302"/>
    </source>
</evidence>
<keyword evidence="1" id="KW-0732">Signal</keyword>
<reference evidence="2 3" key="1">
    <citation type="journal article" date="2021" name="Elife">
        <title>Chloroplast acquisition without the gene transfer in kleptoplastic sea slugs, Plakobranchus ocellatus.</title>
        <authorList>
            <person name="Maeda T."/>
            <person name="Takahashi S."/>
            <person name="Yoshida T."/>
            <person name="Shimamura S."/>
            <person name="Takaki Y."/>
            <person name="Nagai Y."/>
            <person name="Toyoda A."/>
            <person name="Suzuki Y."/>
            <person name="Arimoto A."/>
            <person name="Ishii H."/>
            <person name="Satoh N."/>
            <person name="Nishiyama T."/>
            <person name="Hasebe M."/>
            <person name="Maruyama T."/>
            <person name="Minagawa J."/>
            <person name="Obokata J."/>
            <person name="Shigenobu S."/>
        </authorList>
    </citation>
    <scope>NUCLEOTIDE SEQUENCE [LARGE SCALE GENOMIC DNA]</scope>
</reference>
<evidence type="ECO:0000313" key="2">
    <source>
        <dbReference type="EMBL" id="GFO26903.1"/>
    </source>
</evidence>
<organism evidence="2 3">
    <name type="scientific">Plakobranchus ocellatus</name>
    <dbReference type="NCBI Taxonomy" id="259542"/>
    <lineage>
        <taxon>Eukaryota</taxon>
        <taxon>Metazoa</taxon>
        <taxon>Spiralia</taxon>
        <taxon>Lophotrochozoa</taxon>
        <taxon>Mollusca</taxon>
        <taxon>Gastropoda</taxon>
        <taxon>Heterobranchia</taxon>
        <taxon>Euthyneura</taxon>
        <taxon>Panpulmonata</taxon>
        <taxon>Sacoglossa</taxon>
        <taxon>Placobranchoidea</taxon>
        <taxon>Plakobranchidae</taxon>
        <taxon>Plakobranchus</taxon>
    </lineage>
</organism>
<name>A0AAV4C4S2_9GAST</name>
<keyword evidence="3" id="KW-1185">Reference proteome</keyword>
<dbReference type="Proteomes" id="UP000735302">
    <property type="component" value="Unassembled WGS sequence"/>
</dbReference>
<gene>
    <name evidence="2" type="ORF">PoB_005340800</name>
</gene>
<sequence length="94" mass="10831">MLRVPELVVLVSVATILLLLSQTAHGLPTRNIEQERNSDVLRSSRDWVDVFNRIRKKYQIDAGFLSRHNAINRYLKAYDAHKAAMNPYGPGRRK</sequence>
<feature type="signal peptide" evidence="1">
    <location>
        <begin position="1"/>
        <end position="26"/>
    </location>
</feature>